<dbReference type="NCBIfam" id="TIGR00150">
    <property type="entry name" value="T6A_YjeE"/>
    <property type="match status" value="1"/>
</dbReference>
<keyword evidence="9" id="KW-0460">Magnesium</keyword>
<evidence type="ECO:0000256" key="8">
    <source>
        <dbReference type="ARBA" id="ARBA00022840"/>
    </source>
</evidence>
<evidence type="ECO:0000256" key="10">
    <source>
        <dbReference type="ARBA" id="ARBA00032441"/>
    </source>
</evidence>
<dbReference type="EMBL" id="JAAIVB010000021">
    <property type="protein sequence ID" value="NEX60842.1"/>
    <property type="molecule type" value="Genomic_DNA"/>
</dbReference>
<comment type="subcellular location">
    <subcellularLocation>
        <location evidence="1">Cytoplasm</location>
    </subcellularLocation>
</comment>
<evidence type="ECO:0000313" key="12">
    <source>
        <dbReference type="Proteomes" id="UP000482155"/>
    </source>
</evidence>
<dbReference type="GO" id="GO:0046872">
    <property type="term" value="F:metal ion binding"/>
    <property type="evidence" value="ECO:0007669"/>
    <property type="project" value="UniProtKB-KW"/>
</dbReference>
<keyword evidence="4" id="KW-0963">Cytoplasm</keyword>
<dbReference type="SUPFAM" id="SSF52540">
    <property type="entry name" value="P-loop containing nucleoside triphosphate hydrolases"/>
    <property type="match status" value="1"/>
</dbReference>
<dbReference type="InterPro" id="IPR027417">
    <property type="entry name" value="P-loop_NTPase"/>
</dbReference>
<comment type="caution">
    <text evidence="11">The sequence shown here is derived from an EMBL/GenBank/DDBJ whole genome shotgun (WGS) entry which is preliminary data.</text>
</comment>
<dbReference type="PANTHER" id="PTHR33540:SF2">
    <property type="entry name" value="TRNA THREONYLCARBAMOYLADENOSINE BIOSYNTHESIS PROTEIN TSAE"/>
    <property type="match status" value="1"/>
</dbReference>
<organism evidence="11 12">
    <name type="scientific">Noviherbaspirillum galbum</name>
    <dbReference type="NCBI Taxonomy" id="2709383"/>
    <lineage>
        <taxon>Bacteria</taxon>
        <taxon>Pseudomonadati</taxon>
        <taxon>Pseudomonadota</taxon>
        <taxon>Betaproteobacteria</taxon>
        <taxon>Burkholderiales</taxon>
        <taxon>Oxalobacteraceae</taxon>
        <taxon>Noviherbaspirillum</taxon>
    </lineage>
</organism>
<dbReference type="InterPro" id="IPR003442">
    <property type="entry name" value="T6A_TsaE"/>
</dbReference>
<gene>
    <name evidence="11" type="primary">tsaE</name>
    <name evidence="11" type="ORF">G3574_07115</name>
</gene>
<dbReference type="Proteomes" id="UP000482155">
    <property type="component" value="Unassembled WGS sequence"/>
</dbReference>
<dbReference type="GO" id="GO:0005737">
    <property type="term" value="C:cytoplasm"/>
    <property type="evidence" value="ECO:0007669"/>
    <property type="project" value="UniProtKB-SubCell"/>
</dbReference>
<evidence type="ECO:0000313" key="11">
    <source>
        <dbReference type="EMBL" id="NEX60842.1"/>
    </source>
</evidence>
<name>A0A6B3SR06_9BURK</name>
<evidence type="ECO:0000256" key="6">
    <source>
        <dbReference type="ARBA" id="ARBA00022723"/>
    </source>
</evidence>
<evidence type="ECO:0000256" key="1">
    <source>
        <dbReference type="ARBA" id="ARBA00004496"/>
    </source>
</evidence>
<evidence type="ECO:0000256" key="5">
    <source>
        <dbReference type="ARBA" id="ARBA00022694"/>
    </source>
</evidence>
<dbReference type="Gene3D" id="3.40.50.300">
    <property type="entry name" value="P-loop containing nucleotide triphosphate hydrolases"/>
    <property type="match status" value="1"/>
</dbReference>
<protein>
    <recommendedName>
        <fullName evidence="3">tRNA threonylcarbamoyladenosine biosynthesis protein TsaE</fullName>
    </recommendedName>
    <alternativeName>
        <fullName evidence="10">t(6)A37 threonylcarbamoyladenosine biosynthesis protein TsaE</fullName>
    </alternativeName>
</protein>
<dbReference type="GO" id="GO:0016740">
    <property type="term" value="F:transferase activity"/>
    <property type="evidence" value="ECO:0007669"/>
    <property type="project" value="UniProtKB-KW"/>
</dbReference>
<keyword evidence="8" id="KW-0067">ATP-binding</keyword>
<evidence type="ECO:0000256" key="4">
    <source>
        <dbReference type="ARBA" id="ARBA00022490"/>
    </source>
</evidence>
<dbReference type="GO" id="GO:0002949">
    <property type="term" value="P:tRNA threonylcarbamoyladenosine modification"/>
    <property type="evidence" value="ECO:0007669"/>
    <property type="project" value="InterPro"/>
</dbReference>
<evidence type="ECO:0000256" key="3">
    <source>
        <dbReference type="ARBA" id="ARBA00019010"/>
    </source>
</evidence>
<reference evidence="11 12" key="1">
    <citation type="submission" date="2020-02" db="EMBL/GenBank/DDBJ databases">
        <authorList>
            <person name="Kim M.K."/>
        </authorList>
    </citation>
    <scope>NUCLEOTIDE SEQUENCE [LARGE SCALE GENOMIC DNA]</scope>
    <source>
        <strain evidence="11 12">17J57-3</strain>
    </source>
</reference>
<proteinExistence type="inferred from homology"/>
<keyword evidence="5" id="KW-0819">tRNA processing</keyword>
<dbReference type="RefSeq" id="WP_163961476.1">
    <property type="nucleotide sequence ID" value="NZ_JAAIVB010000021.1"/>
</dbReference>
<evidence type="ECO:0000256" key="9">
    <source>
        <dbReference type="ARBA" id="ARBA00022842"/>
    </source>
</evidence>
<comment type="similarity">
    <text evidence="2">Belongs to the TsaE family.</text>
</comment>
<evidence type="ECO:0000256" key="2">
    <source>
        <dbReference type="ARBA" id="ARBA00007599"/>
    </source>
</evidence>
<keyword evidence="7" id="KW-0547">Nucleotide-binding</keyword>
<keyword evidence="6" id="KW-0479">Metal-binding</keyword>
<accession>A0A6B3SR06</accession>
<sequence>MQPNQTHLQAPHLQFHLPAEADTVAFGAAFARALAPGLHIQLRGNLGAGKTALTRAMLQAAGHRGPVRSPTYTLAEPYSVVIGNQRVDVVHFDLYRLASPEEFLDAGFREYFGNDTICIVEWPEKAGPVLPSPDIMILLSIAGQGREIELQALSDQGMQCLNRLTAALTPPTP</sequence>
<evidence type="ECO:0000256" key="7">
    <source>
        <dbReference type="ARBA" id="ARBA00022741"/>
    </source>
</evidence>
<dbReference type="AlphaFoldDB" id="A0A6B3SR06"/>
<dbReference type="Pfam" id="PF02367">
    <property type="entry name" value="TsaE"/>
    <property type="match status" value="1"/>
</dbReference>
<dbReference type="PANTHER" id="PTHR33540">
    <property type="entry name" value="TRNA THREONYLCARBAMOYLADENOSINE BIOSYNTHESIS PROTEIN TSAE"/>
    <property type="match status" value="1"/>
</dbReference>
<keyword evidence="11" id="KW-0808">Transferase</keyword>
<keyword evidence="12" id="KW-1185">Reference proteome</keyword>
<dbReference type="GO" id="GO:0005524">
    <property type="term" value="F:ATP binding"/>
    <property type="evidence" value="ECO:0007669"/>
    <property type="project" value="UniProtKB-KW"/>
</dbReference>